<reference evidence="5" key="1">
    <citation type="journal article" date="2021" name="PeerJ">
        <title>Extensive microbial diversity within the chicken gut microbiome revealed by metagenomics and culture.</title>
        <authorList>
            <person name="Gilroy R."/>
            <person name="Ravi A."/>
            <person name="Getino M."/>
            <person name="Pursley I."/>
            <person name="Horton D.L."/>
            <person name="Alikhan N.F."/>
            <person name="Baker D."/>
            <person name="Gharbi K."/>
            <person name="Hall N."/>
            <person name="Watson M."/>
            <person name="Adriaenssens E.M."/>
            <person name="Foster-Nyarko E."/>
            <person name="Jarju S."/>
            <person name="Secka A."/>
            <person name="Antonio M."/>
            <person name="Oren A."/>
            <person name="Chaudhuri R.R."/>
            <person name="La Ragione R."/>
            <person name="Hildebrand F."/>
            <person name="Pallen M.J."/>
        </authorList>
    </citation>
    <scope>NUCLEOTIDE SEQUENCE</scope>
    <source>
        <strain evidence="5">CHK172-16539</strain>
    </source>
</reference>
<dbReference type="PANTHER" id="PTHR30435:SF19">
    <property type="entry name" value="FLAGELLAR BASAL-BODY ROD PROTEIN FLGG"/>
    <property type="match status" value="1"/>
</dbReference>
<keyword evidence="2" id="KW-0975">Bacterial flagellum</keyword>
<comment type="caution">
    <text evidence="5">The sequence shown here is derived from an EMBL/GenBank/DDBJ whole genome shotgun (WGS) entry which is preliminary data.</text>
</comment>
<dbReference type="AlphaFoldDB" id="A0A9D2F6A9"/>
<dbReference type="InterPro" id="IPR053967">
    <property type="entry name" value="LlgE_F_G-like_D1"/>
</dbReference>
<dbReference type="NCBIfam" id="TIGR03506">
    <property type="entry name" value="FlgEFG_subfam"/>
    <property type="match status" value="1"/>
</dbReference>
<evidence type="ECO:0000259" key="3">
    <source>
        <dbReference type="Pfam" id="PF06429"/>
    </source>
</evidence>
<reference evidence="5" key="2">
    <citation type="submission" date="2021-04" db="EMBL/GenBank/DDBJ databases">
        <authorList>
            <person name="Gilroy R."/>
        </authorList>
    </citation>
    <scope>NUCLEOTIDE SEQUENCE</scope>
    <source>
        <strain evidence="5">CHK172-16539</strain>
    </source>
</reference>
<name>A0A9D2F6A9_9ENTE</name>
<dbReference type="EMBL" id="DXBN01000084">
    <property type="protein sequence ID" value="HIZ52989.1"/>
    <property type="molecule type" value="Genomic_DNA"/>
</dbReference>
<dbReference type="Pfam" id="PF06429">
    <property type="entry name" value="Flg_bbr_C"/>
    <property type="match status" value="1"/>
</dbReference>
<dbReference type="GO" id="GO:0009425">
    <property type="term" value="C:bacterial-type flagellum basal body"/>
    <property type="evidence" value="ECO:0007669"/>
    <property type="project" value="UniProtKB-SubCell"/>
</dbReference>
<protein>
    <submittedName>
        <fullName evidence="5">Flagellar hook-basal body protein</fullName>
    </submittedName>
</protein>
<organism evidence="5 6">
    <name type="scientific">Candidatus Enterococcus avicola</name>
    <dbReference type="NCBI Taxonomy" id="2838561"/>
    <lineage>
        <taxon>Bacteria</taxon>
        <taxon>Bacillati</taxon>
        <taxon>Bacillota</taxon>
        <taxon>Bacilli</taxon>
        <taxon>Lactobacillales</taxon>
        <taxon>Enterococcaceae</taxon>
        <taxon>Enterococcus</taxon>
    </lineage>
</organism>
<evidence type="ECO:0000256" key="2">
    <source>
        <dbReference type="RuleBase" id="RU362116"/>
    </source>
</evidence>
<proteinExistence type="inferred from homology"/>
<dbReference type="SUPFAM" id="SSF117143">
    <property type="entry name" value="Flagellar hook protein flgE"/>
    <property type="match status" value="1"/>
</dbReference>
<keyword evidence="5" id="KW-0969">Cilium</keyword>
<gene>
    <name evidence="5" type="ORF">IAA20_03485</name>
</gene>
<keyword evidence="5" id="KW-0282">Flagellum</keyword>
<dbReference type="Pfam" id="PF22692">
    <property type="entry name" value="LlgE_F_G_D1"/>
    <property type="match status" value="1"/>
</dbReference>
<feature type="domain" description="Flagellar basal-body/hook protein C-terminal" evidence="3">
    <location>
        <begin position="186"/>
        <end position="230"/>
    </location>
</feature>
<feature type="domain" description="Flagellar hook protein FlgE/F/G-like D1" evidence="4">
    <location>
        <begin position="95"/>
        <end position="142"/>
    </location>
</feature>
<dbReference type="Proteomes" id="UP000824063">
    <property type="component" value="Unassembled WGS sequence"/>
</dbReference>
<evidence type="ECO:0000259" key="4">
    <source>
        <dbReference type="Pfam" id="PF22692"/>
    </source>
</evidence>
<keyword evidence="5" id="KW-0966">Cell projection</keyword>
<accession>A0A9D2F6A9</accession>
<sequence>MIRSIDTLTKNFQILQKRQENTSSNMANSQTTGYQSQRLFQQTLEEVEMMNYQGGPEVNRRNPIGGFVFGNEIVGSALNTARGAMEQTSSATDFAVQADGYFSIRMPNGEESYTRNGQFVVNAQNQLTTQEGYLVLGENNQAILANDPRPTFKIMSFDEPQRLEIIGNGYLTSPIAGTIVPNVSVKQGYLETSNITVADEMVELMQTAREYEANQKVLSTVNQTLQKATNEIGRV</sequence>
<comment type="similarity">
    <text evidence="1 2">Belongs to the flagella basal body rod proteins family.</text>
</comment>
<dbReference type="GO" id="GO:0071978">
    <property type="term" value="P:bacterial-type flagellum-dependent swarming motility"/>
    <property type="evidence" value="ECO:0007669"/>
    <property type="project" value="TreeGrafter"/>
</dbReference>
<dbReference type="InterPro" id="IPR010930">
    <property type="entry name" value="Flg_bb/hook_C_dom"/>
</dbReference>
<dbReference type="PANTHER" id="PTHR30435">
    <property type="entry name" value="FLAGELLAR PROTEIN"/>
    <property type="match status" value="1"/>
</dbReference>
<evidence type="ECO:0000313" key="6">
    <source>
        <dbReference type="Proteomes" id="UP000824063"/>
    </source>
</evidence>
<comment type="subcellular location">
    <subcellularLocation>
        <location evidence="2">Bacterial flagellum basal body</location>
    </subcellularLocation>
</comment>
<dbReference type="InterPro" id="IPR037925">
    <property type="entry name" value="FlgE/F/G-like"/>
</dbReference>
<dbReference type="InterPro" id="IPR020013">
    <property type="entry name" value="Flagellar_FlgE/F/G"/>
</dbReference>
<evidence type="ECO:0000256" key="1">
    <source>
        <dbReference type="ARBA" id="ARBA00009677"/>
    </source>
</evidence>
<evidence type="ECO:0000313" key="5">
    <source>
        <dbReference type="EMBL" id="HIZ52989.1"/>
    </source>
</evidence>